<evidence type="ECO:0000313" key="2">
    <source>
        <dbReference type="Proteomes" id="UP000230399"/>
    </source>
</evidence>
<accession>A0A2M7BFM1</accession>
<sequence>MKKVNVSTKNIGDFAGKWVVIDPKKDRVVAVGSTLKEISLLVTRSTTDKNPAGTVPFSFLVPRKDEGPYILWINNY</sequence>
<organism evidence="1 2">
    <name type="scientific">Candidatus Shapirobacteria bacterium CG03_land_8_20_14_0_80_40_19</name>
    <dbReference type="NCBI Taxonomy" id="1974880"/>
    <lineage>
        <taxon>Bacteria</taxon>
        <taxon>Candidatus Shapironibacteriota</taxon>
    </lineage>
</organism>
<proteinExistence type="predicted"/>
<name>A0A2M7BFM1_9BACT</name>
<dbReference type="Proteomes" id="UP000230399">
    <property type="component" value="Unassembled WGS sequence"/>
</dbReference>
<comment type="caution">
    <text evidence="1">The sequence shown here is derived from an EMBL/GenBank/DDBJ whole genome shotgun (WGS) entry which is preliminary data.</text>
</comment>
<reference evidence="2" key="1">
    <citation type="submission" date="2017-09" db="EMBL/GenBank/DDBJ databases">
        <title>Depth-based differentiation of microbial function through sediment-hosted aquifers and enrichment of novel symbionts in the deep terrestrial subsurface.</title>
        <authorList>
            <person name="Probst A.J."/>
            <person name="Ladd B."/>
            <person name="Jarett J.K."/>
            <person name="Geller-Mcgrath D.E."/>
            <person name="Sieber C.M.K."/>
            <person name="Emerson J.B."/>
            <person name="Anantharaman K."/>
            <person name="Thomas B.C."/>
            <person name="Malmstrom R."/>
            <person name="Stieglmeier M."/>
            <person name="Klingl A."/>
            <person name="Woyke T."/>
            <person name="Ryan C.M."/>
            <person name="Banfield J.F."/>
        </authorList>
    </citation>
    <scope>NUCLEOTIDE SEQUENCE [LARGE SCALE GENOMIC DNA]</scope>
</reference>
<dbReference type="EMBL" id="PEVD01000012">
    <property type="protein sequence ID" value="PIV01879.1"/>
    <property type="molecule type" value="Genomic_DNA"/>
</dbReference>
<dbReference type="AlphaFoldDB" id="A0A2M7BFM1"/>
<gene>
    <name evidence="1" type="ORF">COS55_00895</name>
</gene>
<protein>
    <submittedName>
        <fullName evidence="1">Uncharacterized protein</fullName>
    </submittedName>
</protein>
<evidence type="ECO:0000313" key="1">
    <source>
        <dbReference type="EMBL" id="PIV01879.1"/>
    </source>
</evidence>